<dbReference type="InParanoid" id="A0A0C3HFX4"/>
<keyword evidence="3" id="KW-0653">Protein transport</keyword>
<gene>
    <name evidence="9" type="ORF">OIDMADRAFT_53571</name>
</gene>
<dbReference type="OrthoDB" id="3098at2759"/>
<comment type="subunit">
    <text evidence="7">Part of the nuclear pore complex (NPC).</text>
</comment>
<comment type="similarity">
    <text evidence="7">Belongs to the nucleoporin Nup84/Nup107 family.</text>
</comment>
<dbReference type="GO" id="GO:0006406">
    <property type="term" value="P:mRNA export from nucleus"/>
    <property type="evidence" value="ECO:0007669"/>
    <property type="project" value="TreeGrafter"/>
</dbReference>
<evidence type="ECO:0000313" key="9">
    <source>
        <dbReference type="EMBL" id="KIN02055.1"/>
    </source>
</evidence>
<dbReference type="HOGENOM" id="CLU_005882_1_0_1"/>
<name>A0A0C3HFX4_OIDMZ</name>
<dbReference type="GO" id="GO:0017056">
    <property type="term" value="F:structural constituent of nuclear pore"/>
    <property type="evidence" value="ECO:0007669"/>
    <property type="project" value="UniProtKB-UniRule"/>
</dbReference>
<dbReference type="GO" id="GO:0006606">
    <property type="term" value="P:protein import into nucleus"/>
    <property type="evidence" value="ECO:0007669"/>
    <property type="project" value="TreeGrafter"/>
</dbReference>
<protein>
    <recommendedName>
        <fullName evidence="7">Nuclear pore complex protein</fullName>
    </recommendedName>
</protein>
<feature type="compositionally biased region" description="Basic and acidic residues" evidence="8">
    <location>
        <begin position="34"/>
        <end position="45"/>
    </location>
</feature>
<organism evidence="9 10">
    <name type="scientific">Oidiodendron maius (strain Zn)</name>
    <dbReference type="NCBI Taxonomy" id="913774"/>
    <lineage>
        <taxon>Eukaryota</taxon>
        <taxon>Fungi</taxon>
        <taxon>Dikarya</taxon>
        <taxon>Ascomycota</taxon>
        <taxon>Pezizomycotina</taxon>
        <taxon>Leotiomycetes</taxon>
        <taxon>Leotiomycetes incertae sedis</taxon>
        <taxon>Myxotrichaceae</taxon>
        <taxon>Oidiodendron</taxon>
    </lineage>
</organism>
<evidence type="ECO:0000256" key="5">
    <source>
        <dbReference type="ARBA" id="ARBA00023132"/>
    </source>
</evidence>
<comment type="subcellular location">
    <subcellularLocation>
        <location evidence="7">Nucleus</location>
        <location evidence="7">Nuclear pore complex</location>
    </subcellularLocation>
    <subcellularLocation>
        <location evidence="7">Nucleus membrane</location>
    </subcellularLocation>
</comment>
<dbReference type="Proteomes" id="UP000054321">
    <property type="component" value="Unassembled WGS sequence"/>
</dbReference>
<comment type="function">
    <text evidence="7">Functions as a component of the nuclear pore complex (NPC).</text>
</comment>
<proteinExistence type="inferred from homology"/>
<keyword evidence="6 7" id="KW-0539">Nucleus</keyword>
<dbReference type="GO" id="GO:0031080">
    <property type="term" value="C:nuclear pore outer ring"/>
    <property type="evidence" value="ECO:0007669"/>
    <property type="project" value="TreeGrafter"/>
</dbReference>
<evidence type="ECO:0000256" key="4">
    <source>
        <dbReference type="ARBA" id="ARBA00023010"/>
    </source>
</evidence>
<keyword evidence="5 7" id="KW-0906">Nuclear pore complex</keyword>
<sequence length="1013" mass="115741">MAPITRSVALVPHANSLHPNSREASWQFVGSEMASDRDSSEREVSEEPASLYDDTEIASGVDDEYGEERRAQFEDPEDHEDILHPLREAANRVGHEVELFAQALDGYNPLSSTAKDERHEKTLDLIDIYHNIALETVQTLRERHAADVRKKDGLRWRKKMRGFKIAQDDDELEDESDGVQYGSTQTTLEDLARWEQEAQTWDLLRRLVHLRFPSPRPSGGSESKAISQHRPLHQYSTQQEVWTKFLEADDFALERKIVLDWLKDTSEESGEDIDVLVKDLQQNADRGDIITHGWLHTKAAIKNQKRIHVWPQALDPSSPEVQRALLNSSRTDSLVTQLDPDAMARQNRKLEAQDEYFERSIWLGCYEMLRRGRPAIEIREWCMERTEVWRAVSFSGLPDDGSNDNEEAGDPTSSALWRRMCFDLARKSGGDRYERAVYGILSGDISSVEDVCSSWDDFIFMHYNALLRTQFDNYVQRLYPERAVTVPFGVFDAVQFHGEPKTVGKRLVNNLKTDPRTAAETLLPMKMLQGVLIANDFDHFIYQQGLALSKLANAHGPSNLIPTTNEQLENDDMQRYIALDDHDSLRVLTHALLVFISLGLDLGGAYRQTVVENIIVSYISFLRLAGKEELIPLYCSQLSGNRRYATLSRNLIDVTDPEQRVTQINLMRKFGLDVQEFVKFQSRYLFADFPDNSDGYPASGSFSLLEDATEPNENGQKLRRDFFGDDPDKVERVDMLFIRSLEWYLLVDGLWSETFLFGTMLYLRFFKHMHLTAARMLASRVPSQNIARSKTYAIIGQVMDFAALESDGEDEDLTEIMDGYAEEKKFLRKHLLAEAKSYRELEALIESLDNMETVTSMGYLLHEQSSPKWQKGWRQQLAKAVQPTRASIQPLLKGWLLSSQQDDAEFQLLREAYLPETIIAYVYTLQFAGSILSRDLLMECMDLSALIAAEDSDLQDLFIKISRMQELVEAFAYAGKTLLIITSIKGGSGSRSKKLRAKGWTPDLWSVSSQPRI</sequence>
<dbReference type="FunCoup" id="A0A0C3HFX4">
    <property type="interactions" value="514"/>
</dbReference>
<dbReference type="EMBL" id="KN832875">
    <property type="protein sequence ID" value="KIN02055.1"/>
    <property type="molecule type" value="Genomic_DNA"/>
</dbReference>
<dbReference type="FunFam" id="1.10.3450.20:FF:000003">
    <property type="entry name" value="Nuclear pore complex protein"/>
    <property type="match status" value="1"/>
</dbReference>
<evidence type="ECO:0000256" key="3">
    <source>
        <dbReference type="ARBA" id="ARBA00022927"/>
    </source>
</evidence>
<dbReference type="PANTHER" id="PTHR13003:SF2">
    <property type="entry name" value="NUCLEAR PORE COMPLEX PROTEIN NUP107"/>
    <property type="match status" value="1"/>
</dbReference>
<keyword evidence="4 7" id="KW-0811">Translocation</keyword>
<keyword evidence="2" id="KW-0509">mRNA transport</keyword>
<feature type="region of interest" description="Disordered" evidence="8">
    <location>
        <begin position="29"/>
        <end position="80"/>
    </location>
</feature>
<dbReference type="GO" id="GO:0031965">
    <property type="term" value="C:nuclear membrane"/>
    <property type="evidence" value="ECO:0007669"/>
    <property type="project" value="UniProtKB-SubCell"/>
</dbReference>
<reference evidence="9 10" key="1">
    <citation type="submission" date="2014-04" db="EMBL/GenBank/DDBJ databases">
        <authorList>
            <consortium name="DOE Joint Genome Institute"/>
            <person name="Kuo A."/>
            <person name="Martino E."/>
            <person name="Perotto S."/>
            <person name="Kohler A."/>
            <person name="Nagy L.G."/>
            <person name="Floudas D."/>
            <person name="Copeland A."/>
            <person name="Barry K.W."/>
            <person name="Cichocki N."/>
            <person name="Veneault-Fourrey C."/>
            <person name="LaButti K."/>
            <person name="Lindquist E.A."/>
            <person name="Lipzen A."/>
            <person name="Lundell T."/>
            <person name="Morin E."/>
            <person name="Murat C."/>
            <person name="Sun H."/>
            <person name="Tunlid A."/>
            <person name="Henrissat B."/>
            <person name="Grigoriev I.V."/>
            <person name="Hibbett D.S."/>
            <person name="Martin F."/>
            <person name="Nordberg H.P."/>
            <person name="Cantor M.N."/>
            <person name="Hua S.X."/>
        </authorList>
    </citation>
    <scope>NUCLEOTIDE SEQUENCE [LARGE SCALE GENOMIC DNA]</scope>
    <source>
        <strain evidence="9 10">Zn</strain>
    </source>
</reference>
<evidence type="ECO:0000256" key="8">
    <source>
        <dbReference type="SAM" id="MobiDB-lite"/>
    </source>
</evidence>
<dbReference type="Gene3D" id="1.20.190.50">
    <property type="match status" value="1"/>
</dbReference>
<dbReference type="PANTHER" id="PTHR13003">
    <property type="entry name" value="NUP107-RELATED"/>
    <property type="match status" value="1"/>
</dbReference>
<evidence type="ECO:0000256" key="6">
    <source>
        <dbReference type="ARBA" id="ARBA00023242"/>
    </source>
</evidence>
<keyword evidence="1 7" id="KW-0813">Transport</keyword>
<keyword evidence="10" id="KW-1185">Reference proteome</keyword>
<evidence type="ECO:0000256" key="1">
    <source>
        <dbReference type="ARBA" id="ARBA00022448"/>
    </source>
</evidence>
<evidence type="ECO:0000256" key="7">
    <source>
        <dbReference type="RuleBase" id="RU365072"/>
    </source>
</evidence>
<dbReference type="Gene3D" id="1.10.3450.20">
    <property type="match status" value="1"/>
</dbReference>
<dbReference type="STRING" id="913774.A0A0C3HFX4"/>
<accession>A0A0C3HFX4</accession>
<dbReference type="GO" id="GO:0000973">
    <property type="term" value="P:post-transcriptional tethering of RNA polymerase II gene DNA at nuclear periphery"/>
    <property type="evidence" value="ECO:0007669"/>
    <property type="project" value="TreeGrafter"/>
</dbReference>
<dbReference type="Pfam" id="PF04121">
    <property type="entry name" value="Nup84_Nup100"/>
    <property type="match status" value="1"/>
</dbReference>
<reference evidence="10" key="2">
    <citation type="submission" date="2015-01" db="EMBL/GenBank/DDBJ databases">
        <title>Evolutionary Origins and Diversification of the Mycorrhizal Mutualists.</title>
        <authorList>
            <consortium name="DOE Joint Genome Institute"/>
            <consortium name="Mycorrhizal Genomics Consortium"/>
            <person name="Kohler A."/>
            <person name="Kuo A."/>
            <person name="Nagy L.G."/>
            <person name="Floudas D."/>
            <person name="Copeland A."/>
            <person name="Barry K.W."/>
            <person name="Cichocki N."/>
            <person name="Veneault-Fourrey C."/>
            <person name="LaButti K."/>
            <person name="Lindquist E.A."/>
            <person name="Lipzen A."/>
            <person name="Lundell T."/>
            <person name="Morin E."/>
            <person name="Murat C."/>
            <person name="Riley R."/>
            <person name="Ohm R."/>
            <person name="Sun H."/>
            <person name="Tunlid A."/>
            <person name="Henrissat B."/>
            <person name="Grigoriev I.V."/>
            <person name="Hibbett D.S."/>
            <person name="Martin F."/>
        </authorList>
    </citation>
    <scope>NUCLEOTIDE SEQUENCE [LARGE SCALE GENOMIC DNA]</scope>
    <source>
        <strain evidence="10">Zn</strain>
    </source>
</reference>
<dbReference type="AlphaFoldDB" id="A0A0C3HFX4"/>
<feature type="compositionally biased region" description="Acidic residues" evidence="8">
    <location>
        <begin position="53"/>
        <end position="66"/>
    </location>
</feature>
<dbReference type="InterPro" id="IPR007252">
    <property type="entry name" value="Nup84/Nup107"/>
</dbReference>
<evidence type="ECO:0000256" key="2">
    <source>
        <dbReference type="ARBA" id="ARBA00022816"/>
    </source>
</evidence>
<keyword evidence="7" id="KW-0472">Membrane</keyword>
<evidence type="ECO:0000313" key="10">
    <source>
        <dbReference type="Proteomes" id="UP000054321"/>
    </source>
</evidence>